<dbReference type="GO" id="GO:0005524">
    <property type="term" value="F:ATP binding"/>
    <property type="evidence" value="ECO:0007669"/>
    <property type="project" value="InterPro"/>
</dbReference>
<dbReference type="CDD" id="cd24008">
    <property type="entry name" value="ASKHA_NBD_GLK"/>
    <property type="match status" value="1"/>
</dbReference>
<keyword evidence="5" id="KW-1185">Reference proteome</keyword>
<organism evidence="4 5">
    <name type="scientific">Roseovarius atlanticus</name>
    <dbReference type="NCBI Taxonomy" id="1641875"/>
    <lineage>
        <taxon>Bacteria</taxon>
        <taxon>Pseudomonadati</taxon>
        <taxon>Pseudomonadota</taxon>
        <taxon>Alphaproteobacteria</taxon>
        <taxon>Rhodobacterales</taxon>
        <taxon>Roseobacteraceae</taxon>
        <taxon>Roseovarius</taxon>
    </lineage>
</organism>
<dbReference type="InterPro" id="IPR050201">
    <property type="entry name" value="Bacterial_glucokinase"/>
</dbReference>
<dbReference type="GO" id="GO:0005536">
    <property type="term" value="F:D-glucose binding"/>
    <property type="evidence" value="ECO:0007669"/>
    <property type="project" value="InterPro"/>
</dbReference>
<dbReference type="PANTHER" id="PTHR47690:SF1">
    <property type="entry name" value="GLUCOKINASE"/>
    <property type="match status" value="1"/>
</dbReference>
<name>A0A0T5NUV0_9RHOB</name>
<gene>
    <name evidence="4" type="ORF">XM53_11015</name>
</gene>
<dbReference type="PATRIC" id="fig|1641875.4.peg.4627"/>
<accession>A0A0T5NUV0</accession>
<dbReference type="AlphaFoldDB" id="A0A0T5NUV0"/>
<dbReference type="Gene3D" id="3.40.367.20">
    <property type="match status" value="1"/>
</dbReference>
<comment type="caution">
    <text evidence="4">The sequence shown here is derived from an EMBL/GenBank/DDBJ whole genome shotgun (WGS) entry which is preliminary data.</text>
</comment>
<reference evidence="4 5" key="1">
    <citation type="submission" date="2015-04" db="EMBL/GenBank/DDBJ databases">
        <title>The draft genome sequence of Roseovarius sp.R12b.</title>
        <authorList>
            <person name="Li G."/>
            <person name="Lai Q."/>
            <person name="Shao Z."/>
            <person name="Yan P."/>
        </authorList>
    </citation>
    <scope>NUCLEOTIDE SEQUENCE [LARGE SCALE GENOMIC DNA]</scope>
    <source>
        <strain evidence="4 5">R12B</strain>
    </source>
</reference>
<dbReference type="RefSeq" id="WP_236544471.1">
    <property type="nucleotide sequence ID" value="NZ_LAXJ01000009.1"/>
</dbReference>
<dbReference type="InterPro" id="IPR043129">
    <property type="entry name" value="ATPase_NBD"/>
</dbReference>
<dbReference type="GO" id="GO:0004340">
    <property type="term" value="F:glucokinase activity"/>
    <property type="evidence" value="ECO:0007669"/>
    <property type="project" value="InterPro"/>
</dbReference>
<dbReference type="Gene3D" id="3.30.420.40">
    <property type="match status" value="1"/>
</dbReference>
<dbReference type="Pfam" id="PF02685">
    <property type="entry name" value="Glucokinase"/>
    <property type="match status" value="1"/>
</dbReference>
<dbReference type="Proteomes" id="UP000051295">
    <property type="component" value="Unassembled WGS sequence"/>
</dbReference>
<dbReference type="STRING" id="1641875.XM53_11015"/>
<evidence type="ECO:0000256" key="3">
    <source>
        <dbReference type="RuleBase" id="RU004046"/>
    </source>
</evidence>
<evidence type="ECO:0000313" key="5">
    <source>
        <dbReference type="Proteomes" id="UP000051295"/>
    </source>
</evidence>
<dbReference type="GO" id="GO:0006096">
    <property type="term" value="P:glycolytic process"/>
    <property type="evidence" value="ECO:0007669"/>
    <property type="project" value="InterPro"/>
</dbReference>
<comment type="similarity">
    <text evidence="3">Belongs to the bacterial glucokinase family.</text>
</comment>
<sequence length="303" mass="31490">MTRLLVDLGGTTCRVGLSDGTGLLRDTARSFANADHASLAQLLAAYLDAQRPGPVSAICAGVAGPVRGGAAQLTNHAWHIEADALARATGAGHVHLMNDLQAQAYALDDLDADSVTPLIPGTPDPKGPRLVLGLGTGCNIAVAHRVDDGLFVPPSESGHTTLPDAPGFRALYDALRGDAAHLPIEAALSGPGLTRLHAFYTGETRTPTEIIAREPRKTLQAFVSLLGLAASNLCLSHMATGGLYLIGGTARAIAPYIKPLGFADTFHPRGPYTDILAAIPVTLISDDNAALRGCARYLSQCLK</sequence>
<proteinExistence type="inferred from homology"/>
<dbReference type="GO" id="GO:0005829">
    <property type="term" value="C:cytosol"/>
    <property type="evidence" value="ECO:0007669"/>
    <property type="project" value="TreeGrafter"/>
</dbReference>
<dbReference type="SUPFAM" id="SSF53067">
    <property type="entry name" value="Actin-like ATPase domain"/>
    <property type="match status" value="1"/>
</dbReference>
<keyword evidence="2 4" id="KW-0418">Kinase</keyword>
<protein>
    <submittedName>
        <fullName evidence="4">Glucokinase</fullName>
    </submittedName>
</protein>
<evidence type="ECO:0000313" key="4">
    <source>
        <dbReference type="EMBL" id="KRS12604.1"/>
    </source>
</evidence>
<dbReference type="PANTHER" id="PTHR47690">
    <property type="entry name" value="GLUCOKINASE"/>
    <property type="match status" value="1"/>
</dbReference>
<dbReference type="EMBL" id="LAXJ01000009">
    <property type="protein sequence ID" value="KRS12604.1"/>
    <property type="molecule type" value="Genomic_DNA"/>
</dbReference>
<evidence type="ECO:0000256" key="1">
    <source>
        <dbReference type="ARBA" id="ARBA00022679"/>
    </source>
</evidence>
<keyword evidence="1" id="KW-0808">Transferase</keyword>
<dbReference type="InterPro" id="IPR003836">
    <property type="entry name" value="Glucokinase"/>
</dbReference>
<evidence type="ECO:0000256" key="2">
    <source>
        <dbReference type="ARBA" id="ARBA00022777"/>
    </source>
</evidence>